<dbReference type="PANTHER" id="PTHR36048">
    <property type="entry name" value="RIBOSOME MATURATION FACTOR"/>
    <property type="match status" value="1"/>
</dbReference>
<evidence type="ECO:0000313" key="2">
    <source>
        <dbReference type="EMBL" id="CAA0838810.1"/>
    </source>
</evidence>
<feature type="region of interest" description="Disordered" evidence="1">
    <location>
        <begin position="182"/>
        <end position="250"/>
    </location>
</feature>
<feature type="compositionally biased region" description="Polar residues" evidence="1">
    <location>
        <begin position="195"/>
        <end position="210"/>
    </location>
</feature>
<dbReference type="EMBL" id="CACSLK010031421">
    <property type="protein sequence ID" value="CAA0838810.1"/>
    <property type="molecule type" value="Genomic_DNA"/>
</dbReference>
<comment type="caution">
    <text evidence="2">The sequence shown here is derived from an EMBL/GenBank/DDBJ whole genome shotgun (WGS) entry which is preliminary data.</text>
</comment>
<name>A0A9N7NV45_STRHE</name>
<evidence type="ECO:0000313" key="3">
    <source>
        <dbReference type="Proteomes" id="UP001153555"/>
    </source>
</evidence>
<sequence>MSRVQKNGKSGLLRGHRKTEGGMIVKRGRAKAMFSGVMREIPNRTFHRDCNCKFDFQMAAKPLTSESIALAEKKINMSLDDIIKMSKTRDKKHKKQRVPNKGQKFVNNVSQDKSSKVRRFMDTRSSLRQGALAKRRTNFQGNQFPLAAEAAKKAAAAPIRSRAFSRNRQFNVNTRVEATSVRKNSSNRGGFKKAVQQTNGGPKQKPQTLDSLFANMKEERMRSVSRQSNGSGRNGGTRHVVPWARGHQYK</sequence>
<reference evidence="2" key="1">
    <citation type="submission" date="2019-12" db="EMBL/GenBank/DDBJ databases">
        <authorList>
            <person name="Scholes J."/>
        </authorList>
    </citation>
    <scope>NUCLEOTIDE SEQUENCE</scope>
</reference>
<keyword evidence="3" id="KW-1185">Reference proteome</keyword>
<dbReference type="Proteomes" id="UP001153555">
    <property type="component" value="Unassembled WGS sequence"/>
</dbReference>
<protein>
    <submittedName>
        <fullName evidence="2">Uncharacterized protein</fullName>
    </submittedName>
</protein>
<dbReference type="PANTHER" id="PTHR36048:SF1">
    <property type="entry name" value="RIBOSOME MATURATION FACTOR"/>
    <property type="match status" value="1"/>
</dbReference>
<dbReference type="OrthoDB" id="1902342at2759"/>
<feature type="region of interest" description="Disordered" evidence="1">
    <location>
        <begin position="1"/>
        <end position="22"/>
    </location>
</feature>
<accession>A0A9N7NV45</accession>
<proteinExistence type="predicted"/>
<gene>
    <name evidence="2" type="ORF">SHERM_05386</name>
</gene>
<dbReference type="AlphaFoldDB" id="A0A9N7NV45"/>
<evidence type="ECO:0000256" key="1">
    <source>
        <dbReference type="SAM" id="MobiDB-lite"/>
    </source>
</evidence>
<organism evidence="2 3">
    <name type="scientific">Striga hermonthica</name>
    <name type="common">Purple witchweed</name>
    <name type="synonym">Buchnera hermonthica</name>
    <dbReference type="NCBI Taxonomy" id="68872"/>
    <lineage>
        <taxon>Eukaryota</taxon>
        <taxon>Viridiplantae</taxon>
        <taxon>Streptophyta</taxon>
        <taxon>Embryophyta</taxon>
        <taxon>Tracheophyta</taxon>
        <taxon>Spermatophyta</taxon>
        <taxon>Magnoliopsida</taxon>
        <taxon>eudicotyledons</taxon>
        <taxon>Gunneridae</taxon>
        <taxon>Pentapetalae</taxon>
        <taxon>asterids</taxon>
        <taxon>lamiids</taxon>
        <taxon>Lamiales</taxon>
        <taxon>Orobanchaceae</taxon>
        <taxon>Buchnereae</taxon>
        <taxon>Striga</taxon>
    </lineage>
</organism>